<keyword evidence="4 6" id="KW-0805">Transcription regulation</keyword>
<accession>A0A1H2S7G6</accession>
<dbReference type="GO" id="GO:0031564">
    <property type="term" value="P:transcription antitermination"/>
    <property type="evidence" value="ECO:0007669"/>
    <property type="project" value="InterPro"/>
</dbReference>
<evidence type="ECO:0000313" key="10">
    <source>
        <dbReference type="Proteomes" id="UP000182573"/>
    </source>
</evidence>
<feature type="domain" description="KH type-2" evidence="7">
    <location>
        <begin position="18"/>
        <end position="71"/>
    </location>
</feature>
<gene>
    <name evidence="6" type="primary">nusA</name>
    <name evidence="9" type="ORF">SAMN05443574_102223</name>
</gene>
<dbReference type="CDD" id="cd22530">
    <property type="entry name" value="KH-II_NusA_arch_rpt1"/>
    <property type="match status" value="1"/>
</dbReference>
<organism evidence="9 10">
    <name type="scientific">Haloarcula vallismortis</name>
    <name type="common">Halobacterium vallismortis</name>
    <dbReference type="NCBI Taxonomy" id="28442"/>
    <lineage>
        <taxon>Archaea</taxon>
        <taxon>Methanobacteriati</taxon>
        <taxon>Methanobacteriota</taxon>
        <taxon>Stenosarchaea group</taxon>
        <taxon>Halobacteria</taxon>
        <taxon>Halobacteriales</taxon>
        <taxon>Haloarculaceae</taxon>
        <taxon>Haloarcula</taxon>
    </lineage>
</organism>
<name>A0A1H2S7G6_HALVA</name>
<dbReference type="Gene3D" id="3.30.300.20">
    <property type="match status" value="2"/>
</dbReference>
<evidence type="ECO:0000256" key="5">
    <source>
        <dbReference type="ARBA" id="ARBA00023163"/>
    </source>
</evidence>
<dbReference type="GO" id="GO:0003723">
    <property type="term" value="F:RNA binding"/>
    <property type="evidence" value="ECO:0007669"/>
    <property type="project" value="UniProtKB-KW"/>
</dbReference>
<protein>
    <recommendedName>
        <fullName evidence="6">Probable transcription termination protein NusA</fullName>
    </recommendedName>
</protein>
<dbReference type="Proteomes" id="UP000182573">
    <property type="component" value="Unassembled WGS sequence"/>
</dbReference>
<sequence length="141" mass="15470">MRVELSDEARRLVALFEDEAAVTVRDCVVDEDHDQVVYLVKRGEMADAIGPGGQTVERVEERLGREVKLVEAAETAEDFVANALAPAAVYNVTVSENDDTVAYVEVAQEDRGAAIGREGRNIDAARQLAKRHFEIDGIELT</sequence>
<comment type="similarity">
    <text evidence="6">Belongs to the NusA family.</text>
</comment>
<dbReference type="SUPFAM" id="SSF54814">
    <property type="entry name" value="Prokaryotic type KH domain (KH-domain type II)"/>
    <property type="match status" value="2"/>
</dbReference>
<dbReference type="InterPro" id="IPR030842">
    <property type="entry name" value="TF_NusA_bacterial"/>
</dbReference>
<dbReference type="GO" id="GO:0006353">
    <property type="term" value="P:DNA-templated transcription termination"/>
    <property type="evidence" value="ECO:0007669"/>
    <property type="project" value="UniProtKB-UniRule"/>
</dbReference>
<dbReference type="PANTHER" id="PTHR22648:SF0">
    <property type="entry name" value="TRANSCRIPTION TERMINATION_ANTITERMINATION PROTEIN NUSA"/>
    <property type="match status" value="1"/>
</dbReference>
<evidence type="ECO:0000259" key="7">
    <source>
        <dbReference type="Pfam" id="PF07650"/>
    </source>
</evidence>
<reference evidence="9 10" key="1">
    <citation type="submission" date="2016-10" db="EMBL/GenBank/DDBJ databases">
        <authorList>
            <person name="de Groot N.N."/>
        </authorList>
    </citation>
    <scope>NUCLEOTIDE SEQUENCE [LARGE SCALE GENOMIC DNA]</scope>
    <source>
        <strain evidence="9 10">DSM 3756</strain>
    </source>
</reference>
<keyword evidence="3" id="KW-0694">RNA-binding</keyword>
<evidence type="ECO:0000313" key="9">
    <source>
        <dbReference type="EMBL" id="SDW27435.1"/>
    </source>
</evidence>
<dbReference type="PANTHER" id="PTHR22648">
    <property type="entry name" value="TRANSCRIPTION TERMINATION FACTOR NUSA"/>
    <property type="match status" value="1"/>
</dbReference>
<dbReference type="Pfam" id="PF26594">
    <property type="entry name" value="KH_NusA_2nd"/>
    <property type="match status" value="1"/>
</dbReference>
<evidence type="ECO:0000256" key="4">
    <source>
        <dbReference type="ARBA" id="ARBA00023015"/>
    </source>
</evidence>
<dbReference type="InterPro" id="IPR015946">
    <property type="entry name" value="KH_dom-like_a/b"/>
</dbReference>
<dbReference type="EMBL" id="FNOF01000002">
    <property type="protein sequence ID" value="SDW27435.1"/>
    <property type="molecule type" value="Genomic_DNA"/>
</dbReference>
<dbReference type="AlphaFoldDB" id="A0A1H2S7G6"/>
<evidence type="ECO:0000259" key="8">
    <source>
        <dbReference type="Pfam" id="PF26594"/>
    </source>
</evidence>
<evidence type="ECO:0000256" key="1">
    <source>
        <dbReference type="ARBA" id="ARBA00022472"/>
    </source>
</evidence>
<dbReference type="GO" id="GO:0005829">
    <property type="term" value="C:cytosol"/>
    <property type="evidence" value="ECO:0007669"/>
    <property type="project" value="TreeGrafter"/>
</dbReference>
<evidence type="ECO:0000256" key="6">
    <source>
        <dbReference type="HAMAP-Rule" id="MF_00945"/>
    </source>
</evidence>
<dbReference type="InterPro" id="IPR058582">
    <property type="entry name" value="KH_NusA_2nd"/>
</dbReference>
<dbReference type="InterPro" id="IPR009019">
    <property type="entry name" value="KH_sf_prok-type"/>
</dbReference>
<evidence type="ECO:0000256" key="3">
    <source>
        <dbReference type="ARBA" id="ARBA00022884"/>
    </source>
</evidence>
<proteinExistence type="inferred from homology"/>
<keyword evidence="5 6" id="KW-0804">Transcription</keyword>
<dbReference type="InterPro" id="IPR004044">
    <property type="entry name" value="KH_dom_type_2"/>
</dbReference>
<evidence type="ECO:0000256" key="2">
    <source>
        <dbReference type="ARBA" id="ARBA00022490"/>
    </source>
</evidence>
<dbReference type="RefSeq" id="WP_004515442.1">
    <property type="nucleotide sequence ID" value="NZ_FNOF01000002.1"/>
</dbReference>
<dbReference type="GeneID" id="99239880"/>
<dbReference type="CDD" id="cd22531">
    <property type="entry name" value="KH-II_NusA_arch_rpt2"/>
    <property type="match status" value="1"/>
</dbReference>
<keyword evidence="1 6" id="KW-0806">Transcription termination</keyword>
<comment type="subcellular location">
    <subcellularLocation>
        <location evidence="6">Cytoplasm</location>
    </subcellularLocation>
</comment>
<dbReference type="HAMAP" id="MF_00945_A">
    <property type="entry name" value="NusA_A"/>
    <property type="match status" value="1"/>
</dbReference>
<keyword evidence="2 6" id="KW-0963">Cytoplasm</keyword>
<dbReference type="STRING" id="28442.SAMN05443574_102223"/>
<dbReference type="NCBIfam" id="TIGR01952">
    <property type="entry name" value="nusA_arch"/>
    <property type="match status" value="1"/>
</dbReference>
<feature type="domain" description="NusA-like second KH" evidence="8">
    <location>
        <begin position="77"/>
        <end position="138"/>
    </location>
</feature>
<dbReference type="Pfam" id="PF07650">
    <property type="entry name" value="KH_2"/>
    <property type="match status" value="1"/>
</dbReference>
<comment type="function">
    <text evidence="6">Participates in transcription termination.</text>
</comment>
<dbReference type="InterPro" id="IPR010212">
    <property type="entry name" value="NusA_arc"/>
</dbReference>